<name>A0A2I7SJR0_9FLAO</name>
<dbReference type="EMBL" id="CP025938">
    <property type="protein sequence ID" value="AUS06133.1"/>
    <property type="molecule type" value="Genomic_DNA"/>
</dbReference>
<evidence type="ECO:0000313" key="2">
    <source>
        <dbReference type="EMBL" id="AUS06133.1"/>
    </source>
</evidence>
<evidence type="ECO:0000256" key="1">
    <source>
        <dbReference type="SAM" id="SignalP"/>
    </source>
</evidence>
<dbReference type="AlphaFoldDB" id="A0A2I7SJR0"/>
<keyword evidence="1" id="KW-0732">Signal</keyword>
<dbReference type="RefSeq" id="WP_102996103.1">
    <property type="nucleotide sequence ID" value="NZ_CP025938.1"/>
</dbReference>
<reference evidence="3" key="1">
    <citation type="submission" date="2018-01" db="EMBL/GenBank/DDBJ databases">
        <title>Complete genome of Tamlana sp. UJ94.</title>
        <authorList>
            <person name="Jung J."/>
            <person name="Chung D."/>
            <person name="Bae S.S."/>
            <person name="Baek K."/>
        </authorList>
    </citation>
    <scope>NUCLEOTIDE SEQUENCE [LARGE SCALE GENOMIC DNA]</scope>
    <source>
        <strain evidence="3">UJ94</strain>
    </source>
</reference>
<organism evidence="2 3">
    <name type="scientific">Pseudotamlana carrageenivorans</name>
    <dbReference type="NCBI Taxonomy" id="2069432"/>
    <lineage>
        <taxon>Bacteria</taxon>
        <taxon>Pseudomonadati</taxon>
        <taxon>Bacteroidota</taxon>
        <taxon>Flavobacteriia</taxon>
        <taxon>Flavobacteriales</taxon>
        <taxon>Flavobacteriaceae</taxon>
        <taxon>Pseudotamlana</taxon>
    </lineage>
</organism>
<feature type="chain" id="PRO_5014349307" evidence="1">
    <location>
        <begin position="25"/>
        <end position="279"/>
    </location>
</feature>
<sequence length="279" mass="31462">MQKIIFVLSLILSVLNGFSQCSSANFVNDFESIRNFIDDHGTDSWVVLSQSNSSKEIRQSTENLKIVSDYLNSTNKSVNELTQEIIKAGGFISWKLAKSVDDVLDASGKFIDDILEADYLAYVTRKTNSGKVPRQRLEWKEVRDYWLNDSPLARGNAFNKKAVDNDWYPYNEVHLGNGKRVDSYKPPANGNPGEIISRKATDLGDIKLSTFESYLNEMVSKYSPGIAINSPKYSPYLDGQTLQGQMFLEIPSNNQSLSNIQDYINLASSKNITLRFKIE</sequence>
<dbReference type="Proteomes" id="UP000236592">
    <property type="component" value="Chromosome"/>
</dbReference>
<gene>
    <name evidence="2" type="ORF">C1A40_12020</name>
</gene>
<feature type="signal peptide" evidence="1">
    <location>
        <begin position="1"/>
        <end position="24"/>
    </location>
</feature>
<evidence type="ECO:0000313" key="3">
    <source>
        <dbReference type="Proteomes" id="UP000236592"/>
    </source>
</evidence>
<accession>A0A2I7SJR0</accession>
<protein>
    <submittedName>
        <fullName evidence="2">Uncharacterized protein</fullName>
    </submittedName>
</protein>
<proteinExistence type="predicted"/>
<dbReference type="KEGG" id="taj:C1A40_12020"/>
<keyword evidence="3" id="KW-1185">Reference proteome</keyword>
<dbReference type="OrthoDB" id="1375493at2"/>